<evidence type="ECO:0000259" key="4">
    <source>
        <dbReference type="PROSITE" id="PS50949"/>
    </source>
</evidence>
<protein>
    <submittedName>
        <fullName evidence="5">GntR family transcriptional regulator</fullName>
    </submittedName>
</protein>
<feature type="domain" description="HTH gntR-type" evidence="4">
    <location>
        <begin position="7"/>
        <end position="75"/>
    </location>
</feature>
<accession>A0A7X6M8G6</accession>
<evidence type="ECO:0000256" key="2">
    <source>
        <dbReference type="ARBA" id="ARBA00023125"/>
    </source>
</evidence>
<keyword evidence="6" id="KW-1185">Reference proteome</keyword>
<dbReference type="Pfam" id="PF00392">
    <property type="entry name" value="GntR"/>
    <property type="match status" value="2"/>
</dbReference>
<keyword evidence="1" id="KW-0805">Transcription regulation</keyword>
<dbReference type="GO" id="GO:0003700">
    <property type="term" value="F:DNA-binding transcription factor activity"/>
    <property type="evidence" value="ECO:0007669"/>
    <property type="project" value="InterPro"/>
</dbReference>
<dbReference type="InterPro" id="IPR000524">
    <property type="entry name" value="Tscrpt_reg_HTH_GntR"/>
</dbReference>
<dbReference type="Proteomes" id="UP000553209">
    <property type="component" value="Unassembled WGS sequence"/>
</dbReference>
<dbReference type="PANTHER" id="PTHR44846">
    <property type="entry name" value="MANNOSYL-D-GLYCERATE TRANSPORT/METABOLISM SYSTEM REPRESSOR MNGR-RELATED"/>
    <property type="match status" value="1"/>
</dbReference>
<feature type="domain" description="HTH gntR-type" evidence="4">
    <location>
        <begin position="88"/>
        <end position="156"/>
    </location>
</feature>
<keyword evidence="3" id="KW-0804">Transcription</keyword>
<dbReference type="GO" id="GO:0003677">
    <property type="term" value="F:DNA binding"/>
    <property type="evidence" value="ECO:0007669"/>
    <property type="project" value="UniProtKB-KW"/>
</dbReference>
<dbReference type="AlphaFoldDB" id="A0A7X6M8G6"/>
<dbReference type="RefSeq" id="WP_061081020.1">
    <property type="nucleotide sequence ID" value="NZ_JAAXPG010000001.1"/>
</dbReference>
<proteinExistence type="predicted"/>
<dbReference type="InterPro" id="IPR050679">
    <property type="entry name" value="Bact_HTH_transcr_reg"/>
</dbReference>
<reference evidence="5 6" key="1">
    <citation type="submission" date="2020-04" db="EMBL/GenBank/DDBJ databases">
        <title>MicrobeNet Type strains.</title>
        <authorList>
            <person name="Nicholson A.C."/>
        </authorList>
    </citation>
    <scope>NUCLEOTIDE SEQUENCE [LARGE SCALE GENOMIC DNA]</scope>
    <source>
        <strain evidence="5 6">ATCC 23612</strain>
    </source>
</reference>
<dbReference type="GO" id="GO:0045892">
    <property type="term" value="P:negative regulation of DNA-templated transcription"/>
    <property type="evidence" value="ECO:0007669"/>
    <property type="project" value="TreeGrafter"/>
</dbReference>
<evidence type="ECO:0000256" key="3">
    <source>
        <dbReference type="ARBA" id="ARBA00023163"/>
    </source>
</evidence>
<dbReference type="SUPFAM" id="SSF46785">
    <property type="entry name" value="Winged helix' DNA-binding domain"/>
    <property type="match status" value="2"/>
</dbReference>
<evidence type="ECO:0000313" key="5">
    <source>
        <dbReference type="EMBL" id="NKY96077.1"/>
    </source>
</evidence>
<name>A0A7X6M8G6_9ACTN</name>
<dbReference type="SMART" id="SM00345">
    <property type="entry name" value="HTH_GNTR"/>
    <property type="match status" value="2"/>
</dbReference>
<evidence type="ECO:0000313" key="6">
    <source>
        <dbReference type="Proteomes" id="UP000553209"/>
    </source>
</evidence>
<sequence>MSPRTPWGTYHQIAEALRSRITAGDPAPGDELPSEAALRQEFSVSRTTVRRALAELEAERLIKALPGTGRVVCTVEERESAPADGTPPAQYRRIAAELRERITSGDLAPGDALPSEAALVRQYSVSRGTARQALSELEGTGLVVAVHGKGRFVKGAETTAG</sequence>
<dbReference type="PROSITE" id="PS50949">
    <property type="entry name" value="HTH_GNTR"/>
    <property type="match status" value="2"/>
</dbReference>
<dbReference type="InterPro" id="IPR036388">
    <property type="entry name" value="WH-like_DNA-bd_sf"/>
</dbReference>
<dbReference type="PRINTS" id="PR00035">
    <property type="entry name" value="HTHGNTR"/>
</dbReference>
<dbReference type="EMBL" id="JAAXPG010000001">
    <property type="protein sequence ID" value="NKY96077.1"/>
    <property type="molecule type" value="Genomic_DNA"/>
</dbReference>
<gene>
    <name evidence="5" type="ORF">HGB44_00040</name>
</gene>
<evidence type="ECO:0000256" key="1">
    <source>
        <dbReference type="ARBA" id="ARBA00023015"/>
    </source>
</evidence>
<comment type="caution">
    <text evidence="5">The sequence shown here is derived from an EMBL/GenBank/DDBJ whole genome shotgun (WGS) entry which is preliminary data.</text>
</comment>
<dbReference type="Gene3D" id="1.10.10.10">
    <property type="entry name" value="Winged helix-like DNA-binding domain superfamily/Winged helix DNA-binding domain"/>
    <property type="match status" value="2"/>
</dbReference>
<dbReference type="PANTHER" id="PTHR44846:SF17">
    <property type="entry name" value="GNTR-FAMILY TRANSCRIPTIONAL REGULATOR"/>
    <property type="match status" value="1"/>
</dbReference>
<organism evidence="5 6">
    <name type="scientific">Nocardiopsis alborubida</name>
    <dbReference type="NCBI Taxonomy" id="146802"/>
    <lineage>
        <taxon>Bacteria</taxon>
        <taxon>Bacillati</taxon>
        <taxon>Actinomycetota</taxon>
        <taxon>Actinomycetes</taxon>
        <taxon>Streptosporangiales</taxon>
        <taxon>Nocardiopsidaceae</taxon>
        <taxon>Nocardiopsis</taxon>
    </lineage>
</organism>
<keyword evidence="2" id="KW-0238">DNA-binding</keyword>
<dbReference type="CDD" id="cd07377">
    <property type="entry name" value="WHTH_GntR"/>
    <property type="match status" value="2"/>
</dbReference>
<dbReference type="InterPro" id="IPR036390">
    <property type="entry name" value="WH_DNA-bd_sf"/>
</dbReference>